<feature type="transmembrane region" description="Helical" evidence="1">
    <location>
        <begin position="389"/>
        <end position="409"/>
    </location>
</feature>
<proteinExistence type="predicted"/>
<keyword evidence="1" id="KW-1133">Transmembrane helix</keyword>
<feature type="transmembrane region" description="Helical" evidence="1">
    <location>
        <begin position="415"/>
        <end position="438"/>
    </location>
</feature>
<evidence type="ECO:0000313" key="3">
    <source>
        <dbReference type="Proteomes" id="UP000034407"/>
    </source>
</evidence>
<dbReference type="OrthoDB" id="10021257at2"/>
<feature type="transmembrane region" description="Helical" evidence="1">
    <location>
        <begin position="56"/>
        <end position="78"/>
    </location>
</feature>
<feature type="transmembrane region" description="Helical" evidence="1">
    <location>
        <begin position="362"/>
        <end position="382"/>
    </location>
</feature>
<sequence length="443" mass="50417">MELLFTIIIFIQLVIAIIILKETLHPLVILKSVVFLGSIGLLIFHKEWGINISAMTVFILSTAIMWVDLGFAFTMMIANTSKRGNLYLKNNENFKNKKYEQKILNISTNKAILSTILILITIIVYLSIGSDYIVGSDNIKEFTRNLMIYKGETRSNGAVDLGVWTYIILVCRMLGVVYLYFAVKEYMTSGWSKKVSILLMPSIAVFIMGYILGIRSILVIYSLIIVFVAYKIQVNSDKYENARDKKRLEIKYLIMGILCIGLIFSYFFIAGKLAGKIDPNEGLNNIAIYLSGGIGAFDNVYKNLTFTSDLFGQQTFRIIYKAFNIIPLFDFETQNTISTTIYGTGGFRTNVYTANLNFMADFGYMGVILCNMLIGMFHGFLYNKSKNEIDAGVWTVLNAFFMMPLVSYLNAEKYFAAMPLNAIYFIAIYLLIKLPILYKRRIR</sequence>
<evidence type="ECO:0008006" key="4">
    <source>
        <dbReference type="Google" id="ProtNLM"/>
    </source>
</evidence>
<evidence type="ECO:0000313" key="2">
    <source>
        <dbReference type="EMBL" id="KKY02675.1"/>
    </source>
</evidence>
<dbReference type="EMBL" id="LBBT01000037">
    <property type="protein sequence ID" value="KKY02675.1"/>
    <property type="molecule type" value="Genomic_DNA"/>
</dbReference>
<name>A0A0M3DJB3_9FIRM</name>
<gene>
    <name evidence="2" type="ORF">VN21_01975</name>
</gene>
<comment type="caution">
    <text evidence="2">The sequence shown here is derived from an EMBL/GenBank/DDBJ whole genome shotgun (WGS) entry which is preliminary data.</text>
</comment>
<dbReference type="RefSeq" id="WP_046821793.1">
    <property type="nucleotide sequence ID" value="NZ_LBBT01000037.1"/>
</dbReference>
<dbReference type="NCBIfam" id="TIGR04370">
    <property type="entry name" value="glyco_rpt_poly"/>
    <property type="match status" value="1"/>
</dbReference>
<feature type="transmembrane region" description="Helical" evidence="1">
    <location>
        <begin position="250"/>
        <end position="269"/>
    </location>
</feature>
<feature type="transmembrane region" description="Helical" evidence="1">
    <location>
        <begin position="203"/>
        <end position="230"/>
    </location>
</feature>
<keyword evidence="1" id="KW-0812">Transmembrane</keyword>
<feature type="transmembrane region" description="Helical" evidence="1">
    <location>
        <begin position="111"/>
        <end position="134"/>
    </location>
</feature>
<reference evidence="2 3" key="1">
    <citation type="submission" date="2015-04" db="EMBL/GenBank/DDBJ databases">
        <title>Microcin producing Clostridium sp. JC272T.</title>
        <authorList>
            <person name="Jyothsna T."/>
            <person name="Sasikala C."/>
            <person name="Ramana C."/>
        </authorList>
    </citation>
    <scope>NUCLEOTIDE SEQUENCE [LARGE SCALE GENOMIC DNA]</scope>
    <source>
        <strain evidence="2 3">JC272</strain>
    </source>
</reference>
<keyword evidence="1" id="KW-0472">Membrane</keyword>
<dbReference type="Proteomes" id="UP000034407">
    <property type="component" value="Unassembled WGS sequence"/>
</dbReference>
<keyword evidence="3" id="KW-1185">Reference proteome</keyword>
<feature type="transmembrane region" description="Helical" evidence="1">
    <location>
        <begin position="163"/>
        <end position="183"/>
    </location>
</feature>
<organism evidence="2 3">
    <name type="scientific">Paraclostridium benzoelyticum</name>
    <dbReference type="NCBI Taxonomy" id="1629550"/>
    <lineage>
        <taxon>Bacteria</taxon>
        <taxon>Bacillati</taxon>
        <taxon>Bacillota</taxon>
        <taxon>Clostridia</taxon>
        <taxon>Peptostreptococcales</taxon>
        <taxon>Peptostreptococcaceae</taxon>
        <taxon>Paraclostridium</taxon>
    </lineage>
</organism>
<protein>
    <recommendedName>
        <fullName evidence="4">Oligosaccharide repeat unit polymerase</fullName>
    </recommendedName>
</protein>
<evidence type="ECO:0000256" key="1">
    <source>
        <dbReference type="SAM" id="Phobius"/>
    </source>
</evidence>
<dbReference type="AlphaFoldDB" id="A0A0M3DJB3"/>
<feature type="transmembrane region" description="Helical" evidence="1">
    <location>
        <begin position="26"/>
        <end position="44"/>
    </location>
</feature>
<dbReference type="PATRIC" id="fig|1629550.3.peg.2909"/>
<accession>A0A0M3DJB3</accession>